<keyword evidence="3" id="KW-1185">Reference proteome</keyword>
<gene>
    <name evidence="2" type="ORF">D9613_001110</name>
</gene>
<protein>
    <submittedName>
        <fullName evidence="2">Uncharacterized protein</fullName>
    </submittedName>
</protein>
<accession>A0A8H4R2F0</accession>
<reference evidence="2 3" key="1">
    <citation type="submission" date="2019-12" db="EMBL/GenBank/DDBJ databases">
        <authorList>
            <person name="Floudas D."/>
            <person name="Bentzer J."/>
            <person name="Ahren D."/>
            <person name="Johansson T."/>
            <person name="Persson P."/>
            <person name="Tunlid A."/>
        </authorList>
    </citation>
    <scope>NUCLEOTIDE SEQUENCE [LARGE SCALE GENOMIC DNA]</scope>
    <source>
        <strain evidence="2 3">CBS 102.39</strain>
    </source>
</reference>
<comment type="caution">
    <text evidence="2">The sequence shown here is derived from an EMBL/GenBank/DDBJ whole genome shotgun (WGS) entry which is preliminary data.</text>
</comment>
<evidence type="ECO:0000313" key="3">
    <source>
        <dbReference type="Proteomes" id="UP000521872"/>
    </source>
</evidence>
<organism evidence="2 3">
    <name type="scientific">Agrocybe pediades</name>
    <dbReference type="NCBI Taxonomy" id="84607"/>
    <lineage>
        <taxon>Eukaryota</taxon>
        <taxon>Fungi</taxon>
        <taxon>Dikarya</taxon>
        <taxon>Basidiomycota</taxon>
        <taxon>Agaricomycotina</taxon>
        <taxon>Agaricomycetes</taxon>
        <taxon>Agaricomycetidae</taxon>
        <taxon>Agaricales</taxon>
        <taxon>Agaricineae</taxon>
        <taxon>Strophariaceae</taxon>
        <taxon>Agrocybe</taxon>
    </lineage>
</organism>
<proteinExistence type="predicted"/>
<feature type="region of interest" description="Disordered" evidence="1">
    <location>
        <begin position="143"/>
        <end position="169"/>
    </location>
</feature>
<dbReference type="Pfam" id="PF18759">
    <property type="entry name" value="Plavaka"/>
    <property type="match status" value="1"/>
</dbReference>
<feature type="compositionally biased region" description="Pro residues" evidence="1">
    <location>
        <begin position="147"/>
        <end position="168"/>
    </location>
</feature>
<feature type="region of interest" description="Disordered" evidence="1">
    <location>
        <begin position="1235"/>
        <end position="1342"/>
    </location>
</feature>
<name>A0A8H4R2F0_9AGAR</name>
<dbReference type="Proteomes" id="UP000521872">
    <property type="component" value="Unassembled WGS sequence"/>
</dbReference>
<sequence length="1342" mass="153106">MKVLPGSSSSKKQKRQICIGCNTFSYVLERSYANHKRKCGKKIAAAAAQKLRARRDYIRVKKAAAKQATGTYTVQESPMEWQEEEVDGEMGSESEGYKGSDEMSDSEIEEMHKIEPEILPTVPELRPSGRPNRLIRLPARYRDELPPDPPPLMPEPVAPEPDAQPPPAATTLCRPHDYVSEIDSFGMFRVYPFGRPVHNPDEHRLLSDLVESSTIVRTKTSASRKWFSPFGSSKQAEAILACSSLEIIPPTVPASFSFAPFLNPSVFRLMTWFYNSSAVKSYGQLDNLVNNVILAPDFKQEHFVGFSADREAKRMDGHIAASTSSGAGTLESESSTSATLPLLAEDGWLEASVFLAAPCDGYCQPENRAPKLEIKGLHYRRLIPVIKAAFREPNAQKYHTTPFRSYWHPNDKDDSVQERIYHENYCADYYLRDYEHILQSLPEGTPEPIVASLMPYSDSTHLASFGTASLWPVYLFLGNQSKYERGQPTSFAAHHVAYIPKIKDTVQEFYLQHYGKQATREIMTHLRRELMQEVWMLLLDDEFVEAYVHGTKIEFPEDVERLLFPRFNSYGMDYPEKMLVACLKYCSKALCPRDIILKANVGRLGTVQDRRNRVKLARVDNQYEQYDRDSARQKIFDLGLGLESAGMKRILDPKALTPTRSAFSRRLFDHGFNYYELFAPDLMHEFELGVWKAVFTHLLRMAYAYGGDIILHINQRYRQTPTFGRDTIRRFSTNVSGLKKLAARDYEDILQCSLPVFDGLFPPEHNRVILKLLFELLTWHGLAKLRLHTETTLDDLDNSTTRLGECLREFTKSVCPEYDTKELPSEEAVRLKRQAAVAKKKHGDLKKAEAARKLKGKQRKHFSMATYKLHGLGGYVRSIRERGTTDGTSTQAGELEHRRVKRFYCRVRKGWHAKGIAQHVRRERFLYTQGVQHKEAIASGIKTRKRRSMIDESLPPLSPEAHHQISMETRNKIGVDDYIAEHQNDPAIEDFHIKLKNYLLSQLLAKDDTGHIDQFSPLERATVTIVNDSIYEHHVMRVNYTTYDLRRDQDSINPRTHPDVQLLASAEVETPGMQSTSEQHPYLYARVLGIFHAKVIHHGPLSMSRYPQHLEFILVRWFEFDTTYRGGWKAKRLHRIRFVPQSEDSFGFVNPLDVVRGIHITPAFREGRTEDLLQPSPLARQVAESDGNDIDKDWAYYHVAMFSDRDFVMRYRGGGVGHKTVRKATDYFKRDRGVLDRDRRLSKQQANPATEPQEPEDCDEGEFPEDGTANVCDDGDDGGELEQVDHDDSAGSELDIADEESLSESDGDTDDNSEESDKSDPDEEFGEAEHENAMAVLGYGAF</sequence>
<feature type="compositionally biased region" description="Acidic residues" evidence="1">
    <location>
        <begin position="1295"/>
        <end position="1314"/>
    </location>
</feature>
<dbReference type="EMBL" id="JAACJL010000015">
    <property type="protein sequence ID" value="KAF4620991.1"/>
    <property type="molecule type" value="Genomic_DNA"/>
</dbReference>
<evidence type="ECO:0000313" key="2">
    <source>
        <dbReference type="EMBL" id="KAF4620991.1"/>
    </source>
</evidence>
<feature type="compositionally biased region" description="Acidic residues" evidence="1">
    <location>
        <begin position="1253"/>
        <end position="1265"/>
    </location>
</feature>
<evidence type="ECO:0000256" key="1">
    <source>
        <dbReference type="SAM" id="MobiDB-lite"/>
    </source>
</evidence>
<dbReference type="InterPro" id="IPR041078">
    <property type="entry name" value="Plavaka"/>
</dbReference>
<feature type="compositionally biased region" description="Acidic residues" evidence="1">
    <location>
        <begin position="1273"/>
        <end position="1282"/>
    </location>
</feature>